<evidence type="ECO:0000313" key="1">
    <source>
        <dbReference type="EMBL" id="OGY42291.1"/>
    </source>
</evidence>
<organism evidence="1 2">
    <name type="scientific">Candidatus Buchananbacteria bacterium RBG_13_36_9</name>
    <dbReference type="NCBI Taxonomy" id="1797530"/>
    <lineage>
        <taxon>Bacteria</taxon>
        <taxon>Candidatus Buchananiibacteriota</taxon>
    </lineage>
</organism>
<protein>
    <submittedName>
        <fullName evidence="1">Uncharacterized protein</fullName>
    </submittedName>
</protein>
<gene>
    <name evidence="1" type="ORF">A2Y82_04835</name>
</gene>
<accession>A0A1G1XQP1</accession>
<dbReference type="Proteomes" id="UP000176498">
    <property type="component" value="Unassembled WGS sequence"/>
</dbReference>
<sequence length="70" mass="8542">MKNYNYNLVKMLHSKLDDLWRIEKFYLRDAKKSKSKSCEKLFKELQKDLKKEIGLLKTEIARHLSHKKFD</sequence>
<reference evidence="1 2" key="1">
    <citation type="journal article" date="2016" name="Nat. Commun.">
        <title>Thousands of microbial genomes shed light on interconnected biogeochemical processes in an aquifer system.</title>
        <authorList>
            <person name="Anantharaman K."/>
            <person name="Brown C.T."/>
            <person name="Hug L.A."/>
            <person name="Sharon I."/>
            <person name="Castelle C.J."/>
            <person name="Probst A.J."/>
            <person name="Thomas B.C."/>
            <person name="Singh A."/>
            <person name="Wilkins M.J."/>
            <person name="Karaoz U."/>
            <person name="Brodie E.L."/>
            <person name="Williams K.H."/>
            <person name="Hubbard S.S."/>
            <person name="Banfield J.F."/>
        </authorList>
    </citation>
    <scope>NUCLEOTIDE SEQUENCE [LARGE SCALE GENOMIC DNA]</scope>
</reference>
<name>A0A1G1XQP1_9BACT</name>
<proteinExistence type="predicted"/>
<dbReference type="AlphaFoldDB" id="A0A1G1XQP1"/>
<evidence type="ECO:0000313" key="2">
    <source>
        <dbReference type="Proteomes" id="UP000176498"/>
    </source>
</evidence>
<dbReference type="EMBL" id="MHHZ01000005">
    <property type="protein sequence ID" value="OGY42291.1"/>
    <property type="molecule type" value="Genomic_DNA"/>
</dbReference>
<comment type="caution">
    <text evidence="1">The sequence shown here is derived from an EMBL/GenBank/DDBJ whole genome shotgun (WGS) entry which is preliminary data.</text>
</comment>